<dbReference type="Proteomes" id="UP000790709">
    <property type="component" value="Unassembled WGS sequence"/>
</dbReference>
<evidence type="ECO:0000313" key="1">
    <source>
        <dbReference type="EMBL" id="KAH7921242.1"/>
    </source>
</evidence>
<proteinExistence type="predicted"/>
<reference evidence="1" key="1">
    <citation type="journal article" date="2021" name="New Phytol.">
        <title>Evolutionary innovations through gain and loss of genes in the ectomycorrhizal Boletales.</title>
        <authorList>
            <person name="Wu G."/>
            <person name="Miyauchi S."/>
            <person name="Morin E."/>
            <person name="Kuo A."/>
            <person name="Drula E."/>
            <person name="Varga T."/>
            <person name="Kohler A."/>
            <person name="Feng B."/>
            <person name="Cao Y."/>
            <person name="Lipzen A."/>
            <person name="Daum C."/>
            <person name="Hundley H."/>
            <person name="Pangilinan J."/>
            <person name="Johnson J."/>
            <person name="Barry K."/>
            <person name="LaButti K."/>
            <person name="Ng V."/>
            <person name="Ahrendt S."/>
            <person name="Min B."/>
            <person name="Choi I.G."/>
            <person name="Park H."/>
            <person name="Plett J.M."/>
            <person name="Magnuson J."/>
            <person name="Spatafora J.W."/>
            <person name="Nagy L.G."/>
            <person name="Henrissat B."/>
            <person name="Grigoriev I.V."/>
            <person name="Yang Z.L."/>
            <person name="Xu J."/>
            <person name="Martin F.M."/>
        </authorList>
    </citation>
    <scope>NUCLEOTIDE SEQUENCE</scope>
    <source>
        <strain evidence="1">KUC20120723A-06</strain>
    </source>
</reference>
<name>A0ACB8B8Y8_9AGAM</name>
<accession>A0ACB8B8Y8</accession>
<organism evidence="1 2">
    <name type="scientific">Leucogyrophana mollusca</name>
    <dbReference type="NCBI Taxonomy" id="85980"/>
    <lineage>
        <taxon>Eukaryota</taxon>
        <taxon>Fungi</taxon>
        <taxon>Dikarya</taxon>
        <taxon>Basidiomycota</taxon>
        <taxon>Agaricomycotina</taxon>
        <taxon>Agaricomycetes</taxon>
        <taxon>Agaricomycetidae</taxon>
        <taxon>Boletales</taxon>
        <taxon>Boletales incertae sedis</taxon>
        <taxon>Leucogyrophana</taxon>
    </lineage>
</organism>
<evidence type="ECO:0000313" key="2">
    <source>
        <dbReference type="Proteomes" id="UP000790709"/>
    </source>
</evidence>
<comment type="caution">
    <text evidence="1">The sequence shown here is derived from an EMBL/GenBank/DDBJ whole genome shotgun (WGS) entry which is preliminary data.</text>
</comment>
<gene>
    <name evidence="1" type="ORF">BV22DRAFT_1096794</name>
</gene>
<dbReference type="EMBL" id="MU266535">
    <property type="protein sequence ID" value="KAH7921242.1"/>
    <property type="molecule type" value="Genomic_DNA"/>
</dbReference>
<sequence>MGSNARFPDILNKVTVCAPSQSLPPVSSPADAESTIRAFGDGQRDDSFSPRCASPSSISSASSLSSSSVESGDNVGEIDPYLDVDADRGELKRDKTPQVSDGDGAGGPAGQRYTHFWLEDGNTVIRIKNVLYRLHRSRLRNQSVLFRRVLDTEQRTEQAGAVDYKGLIKAVNENGVLVYHLLKTTVSDFEALLAMDMNPSAFYFQTPSFFTIASILRVATDLEFIGYGDFTIQYFEERWSHHLSDVSEERIPHALEMAVLGRRYDVPRVLKRAFYEVLRTGGFALANVTQAESESTTLDTDDIYRLFAARENLTLAWVSATACVDPSFVCPEHEAGSSGPGDCPTTAAKCATWNEQVHAAGLFDRYMYDPICGLEALMDIDWEAEGWCEECIQMRVDAWTRMRTRLWTTLEMWLELPPQK</sequence>
<keyword evidence="2" id="KW-1185">Reference proteome</keyword>
<protein>
    <submittedName>
        <fullName evidence="1">Uncharacterized protein</fullName>
    </submittedName>
</protein>